<evidence type="ECO:0000313" key="2">
    <source>
        <dbReference type="Proteomes" id="UP001518989"/>
    </source>
</evidence>
<comment type="caution">
    <text evidence="1">The sequence shown here is derived from an EMBL/GenBank/DDBJ whole genome shotgun (WGS) entry which is preliminary data.</text>
</comment>
<protein>
    <recommendedName>
        <fullName evidence="3">Nuclear transport factor 2 family protein</fullName>
    </recommendedName>
</protein>
<accession>A0ABS3KK79</accession>
<dbReference type="RefSeq" id="WP_207415276.1">
    <property type="nucleotide sequence ID" value="NZ_CP061179.1"/>
</dbReference>
<evidence type="ECO:0008006" key="3">
    <source>
        <dbReference type="Google" id="ProtNLM"/>
    </source>
</evidence>
<organism evidence="1 2">
    <name type="scientific">Roseomonas haemaphysalidis</name>
    <dbReference type="NCBI Taxonomy" id="2768162"/>
    <lineage>
        <taxon>Bacteria</taxon>
        <taxon>Pseudomonadati</taxon>
        <taxon>Pseudomonadota</taxon>
        <taxon>Alphaproteobacteria</taxon>
        <taxon>Acetobacterales</taxon>
        <taxon>Roseomonadaceae</taxon>
        <taxon>Roseomonas</taxon>
    </lineage>
</organism>
<evidence type="ECO:0000313" key="1">
    <source>
        <dbReference type="EMBL" id="MBO1077881.1"/>
    </source>
</evidence>
<dbReference type="Proteomes" id="UP001518989">
    <property type="component" value="Unassembled WGS sequence"/>
</dbReference>
<gene>
    <name evidence="1" type="ORF">IAI61_02475</name>
</gene>
<keyword evidence="2" id="KW-1185">Reference proteome</keyword>
<proteinExistence type="predicted"/>
<name>A0ABS3KK79_9PROT</name>
<sequence>MQAFWQDFRRAVLAGDMAAVTRMSRLPVASHGELDDEPVLPLSASSLPTAFRRLLRRVDDPATGRSVLDRIRDTPQPRIDPRNAVPGQVRVDDLVFERGRDGWRLTILYRGPDE</sequence>
<reference evidence="1 2" key="1">
    <citation type="submission" date="2020-09" db="EMBL/GenBank/DDBJ databases">
        <title>Roseomonas.</title>
        <authorList>
            <person name="Zhu W."/>
        </authorList>
    </citation>
    <scope>NUCLEOTIDE SEQUENCE [LARGE SCALE GENOMIC DNA]</scope>
    <source>
        <strain evidence="1 2">573</strain>
    </source>
</reference>
<dbReference type="EMBL" id="JACTNG010000001">
    <property type="protein sequence ID" value="MBO1077881.1"/>
    <property type="molecule type" value="Genomic_DNA"/>
</dbReference>